<name>A0A0M3INC1_ASCLU</name>
<sequence>MTDNFRIFAEFFFAYSMQTPIRIFENFIIIRNENNMG</sequence>
<evidence type="ECO:0000313" key="2">
    <source>
        <dbReference type="WBParaSite" id="ALUE_0002024901-mRNA-1"/>
    </source>
</evidence>
<protein>
    <submittedName>
        <fullName evidence="2">Uncharacterized protein</fullName>
    </submittedName>
</protein>
<keyword evidence="1" id="KW-1185">Reference proteome</keyword>
<organism evidence="1 2">
    <name type="scientific">Ascaris lumbricoides</name>
    <name type="common">Giant roundworm</name>
    <dbReference type="NCBI Taxonomy" id="6252"/>
    <lineage>
        <taxon>Eukaryota</taxon>
        <taxon>Metazoa</taxon>
        <taxon>Ecdysozoa</taxon>
        <taxon>Nematoda</taxon>
        <taxon>Chromadorea</taxon>
        <taxon>Rhabditida</taxon>
        <taxon>Spirurina</taxon>
        <taxon>Ascaridomorpha</taxon>
        <taxon>Ascaridoidea</taxon>
        <taxon>Ascarididae</taxon>
        <taxon>Ascaris</taxon>
    </lineage>
</organism>
<reference evidence="2" key="1">
    <citation type="submission" date="2017-02" db="UniProtKB">
        <authorList>
            <consortium name="WormBaseParasite"/>
        </authorList>
    </citation>
    <scope>IDENTIFICATION</scope>
</reference>
<accession>A0A0M3INC1</accession>
<evidence type="ECO:0000313" key="1">
    <source>
        <dbReference type="Proteomes" id="UP000036681"/>
    </source>
</evidence>
<dbReference type="Proteomes" id="UP000036681">
    <property type="component" value="Unplaced"/>
</dbReference>
<dbReference type="WBParaSite" id="ALUE_0002024901-mRNA-1">
    <property type="protein sequence ID" value="ALUE_0002024901-mRNA-1"/>
    <property type="gene ID" value="ALUE_0002024901"/>
</dbReference>
<proteinExistence type="predicted"/>
<dbReference type="AlphaFoldDB" id="A0A0M3INC1"/>